<evidence type="ECO:0000256" key="5">
    <source>
        <dbReference type="ARBA" id="ARBA00022723"/>
    </source>
</evidence>
<keyword evidence="3 12" id="KW-0963">Cytoplasm</keyword>
<keyword evidence="4 12" id="KW-0436">Ligase</keyword>
<dbReference type="GO" id="GO:0000049">
    <property type="term" value="F:tRNA binding"/>
    <property type="evidence" value="ECO:0007669"/>
    <property type="project" value="TreeGrafter"/>
</dbReference>
<keyword evidence="5 12" id="KW-0479">Metal-binding</keyword>
<dbReference type="Gene3D" id="2.40.50.140">
    <property type="entry name" value="Nucleic acid-binding proteins"/>
    <property type="match status" value="1"/>
</dbReference>
<dbReference type="CDD" id="cd04322">
    <property type="entry name" value="LysRS_N"/>
    <property type="match status" value="1"/>
</dbReference>
<dbReference type="EMBL" id="SNWI01000001">
    <property type="protein sequence ID" value="TDO04671.1"/>
    <property type="molecule type" value="Genomic_DNA"/>
</dbReference>
<feature type="binding site" evidence="12">
    <location>
        <position position="413"/>
    </location>
    <ligand>
        <name>Mg(2+)</name>
        <dbReference type="ChEBI" id="CHEBI:18420"/>
        <label>1</label>
    </ligand>
</feature>
<dbReference type="InterPro" id="IPR018149">
    <property type="entry name" value="Lys-tRNA-synth_II_C"/>
</dbReference>
<comment type="similarity">
    <text evidence="2 12">Belongs to the class-II aminoacyl-tRNA synthetase family.</text>
</comment>
<comment type="subunit">
    <text evidence="12">Homodimer.</text>
</comment>
<dbReference type="FunFam" id="2.40.50.140:FF:000024">
    <property type="entry name" value="Lysine--tRNA ligase"/>
    <property type="match status" value="1"/>
</dbReference>
<dbReference type="InterPro" id="IPR002313">
    <property type="entry name" value="Lys-tRNA-ligase_II"/>
</dbReference>
<evidence type="ECO:0000256" key="11">
    <source>
        <dbReference type="ARBA" id="ARBA00048573"/>
    </source>
</evidence>
<dbReference type="CDD" id="cd00775">
    <property type="entry name" value="LysRS_core"/>
    <property type="match status" value="1"/>
</dbReference>
<dbReference type="NCBIfam" id="TIGR00499">
    <property type="entry name" value="lysS_bact"/>
    <property type="match status" value="1"/>
</dbReference>
<accession>A0A4R6HAG5</accession>
<keyword evidence="7 12" id="KW-0067">ATP-binding</keyword>
<dbReference type="InterPro" id="IPR004364">
    <property type="entry name" value="Aa-tRNA-synt_II"/>
</dbReference>
<keyword evidence="9 12" id="KW-0648">Protein biosynthesis</keyword>
<keyword evidence="6 12" id="KW-0547">Nucleotide-binding</keyword>
<evidence type="ECO:0000256" key="8">
    <source>
        <dbReference type="ARBA" id="ARBA00022842"/>
    </source>
</evidence>
<evidence type="ECO:0000256" key="1">
    <source>
        <dbReference type="ARBA" id="ARBA00004496"/>
    </source>
</evidence>
<keyword evidence="10 12" id="KW-0030">Aminoacyl-tRNA synthetase</keyword>
<dbReference type="InterPro" id="IPR004365">
    <property type="entry name" value="NA-bd_OB_tRNA"/>
</dbReference>
<dbReference type="PRINTS" id="PR00982">
    <property type="entry name" value="TRNASYNTHLYS"/>
</dbReference>
<evidence type="ECO:0000256" key="10">
    <source>
        <dbReference type="ARBA" id="ARBA00023146"/>
    </source>
</evidence>
<evidence type="ECO:0000256" key="2">
    <source>
        <dbReference type="ARBA" id="ARBA00008226"/>
    </source>
</evidence>
<comment type="cofactor">
    <cofactor evidence="12 13">
        <name>Mg(2+)</name>
        <dbReference type="ChEBI" id="CHEBI:18420"/>
    </cofactor>
    <text evidence="12 13">Binds 3 Mg(2+) ions per subunit.</text>
</comment>
<evidence type="ECO:0000256" key="12">
    <source>
        <dbReference type="HAMAP-Rule" id="MF_00252"/>
    </source>
</evidence>
<dbReference type="RefSeq" id="WP_133462848.1">
    <property type="nucleotide sequence ID" value="NZ_SNWI01000001.1"/>
</dbReference>
<dbReference type="PANTHER" id="PTHR42918:SF15">
    <property type="entry name" value="LYSINE--TRNA LIGASE, CHLOROPLASTIC_MITOCHONDRIAL"/>
    <property type="match status" value="1"/>
</dbReference>
<dbReference type="GO" id="GO:0000287">
    <property type="term" value="F:magnesium ion binding"/>
    <property type="evidence" value="ECO:0007669"/>
    <property type="project" value="UniProtKB-UniRule"/>
</dbReference>
<dbReference type="InterPro" id="IPR044136">
    <property type="entry name" value="Lys-tRNA-ligase_II_N"/>
</dbReference>
<dbReference type="Gene3D" id="3.30.930.10">
    <property type="entry name" value="Bira Bifunctional Protein, Domain 2"/>
    <property type="match status" value="1"/>
</dbReference>
<dbReference type="GO" id="GO:0005524">
    <property type="term" value="F:ATP binding"/>
    <property type="evidence" value="ECO:0007669"/>
    <property type="project" value="UniProtKB-UniRule"/>
</dbReference>
<feature type="domain" description="Aminoacyl-transfer RNA synthetases class-II family profile" evidence="14">
    <location>
        <begin position="187"/>
        <end position="501"/>
    </location>
</feature>
<dbReference type="AlphaFoldDB" id="A0A4R6HAG5"/>
<gene>
    <name evidence="12" type="primary">lysS</name>
    <name evidence="15" type="ORF">DET52_10119</name>
</gene>
<dbReference type="PROSITE" id="PS50862">
    <property type="entry name" value="AA_TRNA_LIGASE_II"/>
    <property type="match status" value="1"/>
</dbReference>
<dbReference type="GO" id="GO:0006430">
    <property type="term" value="P:lysyl-tRNA aminoacylation"/>
    <property type="evidence" value="ECO:0007669"/>
    <property type="project" value="UniProtKB-UniRule"/>
</dbReference>
<dbReference type="FunFam" id="3.30.930.10:FF:000238">
    <property type="entry name" value="Lysine--tRNA ligase"/>
    <property type="match status" value="1"/>
</dbReference>
<evidence type="ECO:0000256" key="9">
    <source>
        <dbReference type="ARBA" id="ARBA00022917"/>
    </source>
</evidence>
<dbReference type="Proteomes" id="UP000294848">
    <property type="component" value="Unassembled WGS sequence"/>
</dbReference>
<dbReference type="SUPFAM" id="SSF55681">
    <property type="entry name" value="Class II aaRS and biotin synthetases"/>
    <property type="match status" value="1"/>
</dbReference>
<name>A0A4R6HAG5_9BACT</name>
<evidence type="ECO:0000313" key="16">
    <source>
        <dbReference type="Proteomes" id="UP000294848"/>
    </source>
</evidence>
<dbReference type="Pfam" id="PF00152">
    <property type="entry name" value="tRNA-synt_2"/>
    <property type="match status" value="1"/>
</dbReference>
<comment type="catalytic activity">
    <reaction evidence="11 12 13">
        <text>tRNA(Lys) + L-lysine + ATP = L-lysyl-tRNA(Lys) + AMP + diphosphate</text>
        <dbReference type="Rhea" id="RHEA:20792"/>
        <dbReference type="Rhea" id="RHEA-COMP:9696"/>
        <dbReference type="Rhea" id="RHEA-COMP:9697"/>
        <dbReference type="ChEBI" id="CHEBI:30616"/>
        <dbReference type="ChEBI" id="CHEBI:32551"/>
        <dbReference type="ChEBI" id="CHEBI:33019"/>
        <dbReference type="ChEBI" id="CHEBI:78442"/>
        <dbReference type="ChEBI" id="CHEBI:78529"/>
        <dbReference type="ChEBI" id="CHEBI:456215"/>
        <dbReference type="EC" id="6.1.1.6"/>
    </reaction>
</comment>
<dbReference type="InterPro" id="IPR012340">
    <property type="entry name" value="NA-bd_OB-fold"/>
</dbReference>
<dbReference type="SUPFAM" id="SSF50249">
    <property type="entry name" value="Nucleic acid-binding proteins"/>
    <property type="match status" value="1"/>
</dbReference>
<comment type="subcellular location">
    <subcellularLocation>
        <location evidence="1 12">Cytoplasm</location>
    </subcellularLocation>
</comment>
<feature type="binding site" evidence="12">
    <location>
        <position position="420"/>
    </location>
    <ligand>
        <name>Mg(2+)</name>
        <dbReference type="ChEBI" id="CHEBI:18420"/>
        <label>1</label>
    </ligand>
</feature>
<dbReference type="GO" id="GO:0004824">
    <property type="term" value="F:lysine-tRNA ligase activity"/>
    <property type="evidence" value="ECO:0007669"/>
    <property type="project" value="UniProtKB-UniRule"/>
</dbReference>
<evidence type="ECO:0000256" key="4">
    <source>
        <dbReference type="ARBA" id="ARBA00022598"/>
    </source>
</evidence>
<dbReference type="PANTHER" id="PTHR42918">
    <property type="entry name" value="LYSYL-TRNA SYNTHETASE"/>
    <property type="match status" value="1"/>
</dbReference>
<dbReference type="OrthoDB" id="9801152at2"/>
<keyword evidence="8 12" id="KW-0460">Magnesium</keyword>
<dbReference type="InterPro" id="IPR045864">
    <property type="entry name" value="aa-tRNA-synth_II/BPL/LPL"/>
</dbReference>
<sequence>MSIAELSEQEVIRRNSMAKLRELGIEPYPAEEYPVNAKTAEIKAGFDPEKKNYQEVVLAGRIMSRRIMGKASFAELQDDTGRIQLYLNRDEICPEEDKTMYNDVFKKLLDIGDIIGVKGFAFITQVGEKSIHVKEITVLGKSLRPLPIVKEKDGKTYDAFTDPEQRYRQRYVDLVVNPQVKDVFIKRTKIMNTMREMFNEKGYLEVETPILQAIPGGAAARPFITHHNSLNMPLYLRIANELYLKRLIVGGFEGVYEFAKDFRNEGMDRTHNPEFTAMEIYVAYKDYKWMMDFTEEMVERVALALHDKTEVQLGDKVIDFKRPYPRVTMRDAILEHTGHDIAGKNEEELREICKALDIETDPSMGKGKLIDELFGEKCEHNYIQPTFIIDYPVEMSPLTKKHRDNPELTERFELMVNGKEIANAYSELNDPIDQRERFEDQLQLSEKGDDEAMFIDQDFLRALEYGMPPTSGMGIGIDRLTMFMTNSPSIQDVLFFPQMKPEKKATVDSDEKFIEMGIPAEWVDVIRKMGFQKTEALKEIKPGKFFNDLCGFNKKNKLGLANPSMDEVKQWLA</sequence>
<dbReference type="HAMAP" id="MF_00252">
    <property type="entry name" value="Lys_tRNA_synth_class2"/>
    <property type="match status" value="1"/>
</dbReference>
<proteinExistence type="inferred from homology"/>
<protein>
    <recommendedName>
        <fullName evidence="12">Lysine--tRNA ligase</fullName>
        <ecNumber evidence="12">6.1.1.6</ecNumber>
    </recommendedName>
    <alternativeName>
        <fullName evidence="12">Lysyl-tRNA synthetase</fullName>
        <shortName evidence="12">LysRS</shortName>
    </alternativeName>
</protein>
<dbReference type="GO" id="GO:0005829">
    <property type="term" value="C:cytosol"/>
    <property type="evidence" value="ECO:0007669"/>
    <property type="project" value="TreeGrafter"/>
</dbReference>
<dbReference type="NCBIfam" id="NF001756">
    <property type="entry name" value="PRK00484.1"/>
    <property type="match status" value="1"/>
</dbReference>
<evidence type="ECO:0000256" key="3">
    <source>
        <dbReference type="ARBA" id="ARBA00022490"/>
    </source>
</evidence>
<comment type="caution">
    <text evidence="15">The sequence shown here is derived from an EMBL/GenBank/DDBJ whole genome shotgun (WGS) entry which is preliminary data.</text>
</comment>
<evidence type="ECO:0000256" key="7">
    <source>
        <dbReference type="ARBA" id="ARBA00022840"/>
    </source>
</evidence>
<reference evidence="15 16" key="1">
    <citation type="submission" date="2019-03" db="EMBL/GenBank/DDBJ databases">
        <title>Freshwater and sediment microbial communities from various areas in North America, analyzing microbe dynamics in response to fracking.</title>
        <authorList>
            <person name="Lamendella R."/>
        </authorList>
    </citation>
    <scope>NUCLEOTIDE SEQUENCE [LARGE SCALE GENOMIC DNA]</scope>
    <source>
        <strain evidence="15 16">114D</strain>
    </source>
</reference>
<evidence type="ECO:0000256" key="6">
    <source>
        <dbReference type="ARBA" id="ARBA00022741"/>
    </source>
</evidence>
<dbReference type="EC" id="6.1.1.6" evidence="12"/>
<organism evidence="15 16">
    <name type="scientific">Sunxiuqinia elliptica</name>
    <dbReference type="NCBI Taxonomy" id="655355"/>
    <lineage>
        <taxon>Bacteria</taxon>
        <taxon>Pseudomonadati</taxon>
        <taxon>Bacteroidota</taxon>
        <taxon>Bacteroidia</taxon>
        <taxon>Marinilabiliales</taxon>
        <taxon>Prolixibacteraceae</taxon>
        <taxon>Sunxiuqinia</taxon>
    </lineage>
</organism>
<dbReference type="Pfam" id="PF01336">
    <property type="entry name" value="tRNA_anti-codon"/>
    <property type="match status" value="1"/>
</dbReference>
<feature type="binding site" evidence="12">
    <location>
        <position position="420"/>
    </location>
    <ligand>
        <name>Mg(2+)</name>
        <dbReference type="ChEBI" id="CHEBI:18420"/>
        <label>2</label>
    </ligand>
</feature>
<evidence type="ECO:0000259" key="14">
    <source>
        <dbReference type="PROSITE" id="PS50862"/>
    </source>
</evidence>
<evidence type="ECO:0000256" key="13">
    <source>
        <dbReference type="RuleBase" id="RU000336"/>
    </source>
</evidence>
<evidence type="ECO:0000313" key="15">
    <source>
        <dbReference type="EMBL" id="TDO04671.1"/>
    </source>
</evidence>
<dbReference type="InterPro" id="IPR006195">
    <property type="entry name" value="aa-tRNA-synth_II"/>
</dbReference>